<feature type="compositionally biased region" description="Low complexity" evidence="14">
    <location>
        <begin position="428"/>
        <end position="437"/>
    </location>
</feature>
<dbReference type="Gene3D" id="1.10.510.10">
    <property type="entry name" value="Transferase(Phosphotransferase) domain 1"/>
    <property type="match status" value="1"/>
</dbReference>
<gene>
    <name evidence="16" type="primary">Stk39</name>
    <name evidence="16" type="ORF">TRFO_11308</name>
</gene>
<dbReference type="InterPro" id="IPR050629">
    <property type="entry name" value="STE20/SPS1-PAK"/>
</dbReference>
<evidence type="ECO:0000313" key="16">
    <source>
        <dbReference type="EMBL" id="OHS94225.1"/>
    </source>
</evidence>
<evidence type="ECO:0000256" key="5">
    <source>
        <dbReference type="ARBA" id="ARBA00022527"/>
    </source>
</evidence>
<comment type="subcellular location">
    <subcellularLocation>
        <location evidence="1">Cytoplasm</location>
    </subcellularLocation>
</comment>
<dbReference type="InterPro" id="IPR000719">
    <property type="entry name" value="Prot_kinase_dom"/>
</dbReference>
<dbReference type="PROSITE" id="PS00107">
    <property type="entry name" value="PROTEIN_KINASE_ATP"/>
    <property type="match status" value="1"/>
</dbReference>
<dbReference type="GO" id="GO:0005524">
    <property type="term" value="F:ATP binding"/>
    <property type="evidence" value="ECO:0007669"/>
    <property type="project" value="UniProtKB-UniRule"/>
</dbReference>
<name>A0A1J4J6D7_9EUKA</name>
<dbReference type="SUPFAM" id="SSF56112">
    <property type="entry name" value="Protein kinase-like (PK-like)"/>
    <property type="match status" value="1"/>
</dbReference>
<keyword evidence="17" id="KW-1185">Reference proteome</keyword>
<comment type="catalytic activity">
    <reaction evidence="10">
        <text>L-threonyl-[protein] + ATP = O-phospho-L-threonyl-[protein] + ADP + H(+)</text>
        <dbReference type="Rhea" id="RHEA:46608"/>
        <dbReference type="Rhea" id="RHEA-COMP:11060"/>
        <dbReference type="Rhea" id="RHEA-COMP:11605"/>
        <dbReference type="ChEBI" id="CHEBI:15378"/>
        <dbReference type="ChEBI" id="CHEBI:30013"/>
        <dbReference type="ChEBI" id="CHEBI:30616"/>
        <dbReference type="ChEBI" id="CHEBI:61977"/>
        <dbReference type="ChEBI" id="CHEBI:456216"/>
        <dbReference type="EC" id="2.7.11.1"/>
    </reaction>
</comment>
<evidence type="ECO:0000256" key="4">
    <source>
        <dbReference type="ARBA" id="ARBA00022490"/>
    </source>
</evidence>
<feature type="compositionally biased region" description="Basic and acidic residues" evidence="14">
    <location>
        <begin position="438"/>
        <end position="447"/>
    </location>
</feature>
<dbReference type="GO" id="GO:0005737">
    <property type="term" value="C:cytoplasm"/>
    <property type="evidence" value="ECO:0007669"/>
    <property type="project" value="UniProtKB-SubCell"/>
</dbReference>
<sequence length="492" mass="55143">MINSIHHIFPMTSLEFPLDITKYELRKVIGRGATATVYAAKCITNGKEVAIKQINLEVCPIEIENLRTEIAFWSSCDHQNIVKYYGSFIEKSILYIIMEYMNMGSMSEIIKFGFRKGIPKESVIGAILRGVLNSLVYFHDNSKIHRDVKTGNILINQQGDVKMGDFGIAANLVEGGQRVQARFTVIGTPCYMAPEVIVAQKGYSEKADIWSLGITAIELALGSAPYSTLYPLEVIVRISNSPPPSLPDDQQFSQAFRDFVKSALQKAPEKRPSAQELLNSKFIKQAATPKEMAELFGHIPTIEEQYELTHNATVSNLTQKKPDGIKAEWDFSLIDNDTPEIDISIGDEKPDNIHSMNHINSFSNYQMNQDGSDSINDNSINVNPSDGFNNQPESLPTVVQKGKFRITTQSSKTFQNGIDNTLTPPQSPSSSKSVNKNMKSEDETNKNDEILISDMKNRMKIMKEKISALKHENEILKTQLDDLYADVKQYID</sequence>
<evidence type="ECO:0000256" key="11">
    <source>
        <dbReference type="ARBA" id="ARBA00048679"/>
    </source>
</evidence>
<evidence type="ECO:0000256" key="12">
    <source>
        <dbReference type="PROSITE-ProRule" id="PRU10141"/>
    </source>
</evidence>
<comment type="catalytic activity">
    <reaction evidence="11">
        <text>L-seryl-[protein] + ATP = O-phospho-L-seryl-[protein] + ADP + H(+)</text>
        <dbReference type="Rhea" id="RHEA:17989"/>
        <dbReference type="Rhea" id="RHEA-COMP:9863"/>
        <dbReference type="Rhea" id="RHEA-COMP:11604"/>
        <dbReference type="ChEBI" id="CHEBI:15378"/>
        <dbReference type="ChEBI" id="CHEBI:29999"/>
        <dbReference type="ChEBI" id="CHEBI:30616"/>
        <dbReference type="ChEBI" id="CHEBI:83421"/>
        <dbReference type="ChEBI" id="CHEBI:456216"/>
        <dbReference type="EC" id="2.7.11.1"/>
    </reaction>
</comment>
<comment type="similarity">
    <text evidence="2">Belongs to the protein kinase superfamily. STE Ser/Thr protein kinase family. STE20 subfamily.</text>
</comment>
<keyword evidence="8 16" id="KW-0418">Kinase</keyword>
<dbReference type="PANTHER" id="PTHR48012:SF10">
    <property type="entry name" value="FI20177P1"/>
    <property type="match status" value="1"/>
</dbReference>
<accession>A0A1J4J6D7</accession>
<evidence type="ECO:0000313" key="17">
    <source>
        <dbReference type="Proteomes" id="UP000179807"/>
    </source>
</evidence>
<organism evidence="16 17">
    <name type="scientific">Tritrichomonas foetus</name>
    <dbReference type="NCBI Taxonomy" id="1144522"/>
    <lineage>
        <taxon>Eukaryota</taxon>
        <taxon>Metamonada</taxon>
        <taxon>Parabasalia</taxon>
        <taxon>Tritrichomonadida</taxon>
        <taxon>Tritrichomonadidae</taxon>
        <taxon>Tritrichomonas</taxon>
    </lineage>
</organism>
<dbReference type="VEuPathDB" id="TrichDB:TRFO_11308"/>
<evidence type="ECO:0000256" key="9">
    <source>
        <dbReference type="ARBA" id="ARBA00022840"/>
    </source>
</evidence>
<keyword evidence="7 12" id="KW-0547">Nucleotide-binding</keyword>
<evidence type="ECO:0000256" key="3">
    <source>
        <dbReference type="ARBA" id="ARBA00012513"/>
    </source>
</evidence>
<dbReference type="Proteomes" id="UP000179807">
    <property type="component" value="Unassembled WGS sequence"/>
</dbReference>
<dbReference type="EMBL" id="MLAK01001337">
    <property type="protein sequence ID" value="OHS94225.1"/>
    <property type="molecule type" value="Genomic_DNA"/>
</dbReference>
<evidence type="ECO:0000259" key="15">
    <source>
        <dbReference type="PROSITE" id="PS50011"/>
    </source>
</evidence>
<evidence type="ECO:0000256" key="8">
    <source>
        <dbReference type="ARBA" id="ARBA00022777"/>
    </source>
</evidence>
<feature type="domain" description="Protein kinase" evidence="15">
    <location>
        <begin position="23"/>
        <end position="283"/>
    </location>
</feature>
<proteinExistence type="inferred from homology"/>
<feature type="region of interest" description="Disordered" evidence="14">
    <location>
        <begin position="410"/>
        <end position="447"/>
    </location>
</feature>
<feature type="compositionally biased region" description="Polar residues" evidence="14">
    <location>
        <begin position="410"/>
        <end position="423"/>
    </location>
</feature>
<dbReference type="InterPro" id="IPR011009">
    <property type="entry name" value="Kinase-like_dom_sf"/>
</dbReference>
<protein>
    <recommendedName>
        <fullName evidence="3">non-specific serine/threonine protein kinase</fullName>
        <ecNumber evidence="3">2.7.11.1</ecNumber>
    </recommendedName>
</protein>
<keyword evidence="13" id="KW-0175">Coiled coil</keyword>
<feature type="binding site" evidence="12">
    <location>
        <position position="52"/>
    </location>
    <ligand>
        <name>ATP</name>
        <dbReference type="ChEBI" id="CHEBI:30616"/>
    </ligand>
</feature>
<evidence type="ECO:0000256" key="10">
    <source>
        <dbReference type="ARBA" id="ARBA00047899"/>
    </source>
</evidence>
<dbReference type="EC" id="2.7.11.1" evidence="3"/>
<evidence type="ECO:0000256" key="7">
    <source>
        <dbReference type="ARBA" id="ARBA00022741"/>
    </source>
</evidence>
<dbReference type="PROSITE" id="PS50011">
    <property type="entry name" value="PROTEIN_KINASE_DOM"/>
    <property type="match status" value="1"/>
</dbReference>
<dbReference type="SMART" id="SM00220">
    <property type="entry name" value="S_TKc"/>
    <property type="match status" value="1"/>
</dbReference>
<evidence type="ECO:0000256" key="2">
    <source>
        <dbReference type="ARBA" id="ARBA00008874"/>
    </source>
</evidence>
<evidence type="ECO:0000256" key="13">
    <source>
        <dbReference type="SAM" id="Coils"/>
    </source>
</evidence>
<evidence type="ECO:0000256" key="1">
    <source>
        <dbReference type="ARBA" id="ARBA00004496"/>
    </source>
</evidence>
<comment type="caution">
    <text evidence="16">The sequence shown here is derived from an EMBL/GenBank/DDBJ whole genome shotgun (WGS) entry which is preliminary data.</text>
</comment>
<dbReference type="GO" id="GO:0004674">
    <property type="term" value="F:protein serine/threonine kinase activity"/>
    <property type="evidence" value="ECO:0007669"/>
    <property type="project" value="UniProtKB-KW"/>
</dbReference>
<dbReference type="GeneID" id="94830671"/>
<keyword evidence="4" id="KW-0963">Cytoplasm</keyword>
<keyword evidence="9 12" id="KW-0067">ATP-binding</keyword>
<dbReference type="FunFam" id="1.10.510.10:FF:000837">
    <property type="entry name" value="STE family protein kinase"/>
    <property type="match status" value="1"/>
</dbReference>
<dbReference type="PANTHER" id="PTHR48012">
    <property type="entry name" value="STERILE20-LIKE KINASE, ISOFORM B-RELATED"/>
    <property type="match status" value="1"/>
</dbReference>
<keyword evidence="6" id="KW-0808">Transferase</keyword>
<evidence type="ECO:0000256" key="14">
    <source>
        <dbReference type="SAM" id="MobiDB-lite"/>
    </source>
</evidence>
<dbReference type="InterPro" id="IPR017441">
    <property type="entry name" value="Protein_kinase_ATP_BS"/>
</dbReference>
<keyword evidence="5" id="KW-0723">Serine/threonine-protein kinase</keyword>
<dbReference type="RefSeq" id="XP_068347362.1">
    <property type="nucleotide sequence ID" value="XM_068495967.1"/>
</dbReference>
<reference evidence="16" key="1">
    <citation type="submission" date="2016-10" db="EMBL/GenBank/DDBJ databases">
        <authorList>
            <person name="Benchimol M."/>
            <person name="Almeida L.G."/>
            <person name="Vasconcelos A.T."/>
            <person name="Perreira-Neves A."/>
            <person name="Rosa I.A."/>
            <person name="Tasca T."/>
            <person name="Bogo M.R."/>
            <person name="de Souza W."/>
        </authorList>
    </citation>
    <scope>NUCLEOTIDE SEQUENCE [LARGE SCALE GENOMIC DNA]</scope>
    <source>
        <strain evidence="16">K</strain>
    </source>
</reference>
<feature type="coiled-coil region" evidence="13">
    <location>
        <begin position="452"/>
        <end position="486"/>
    </location>
</feature>
<dbReference type="AlphaFoldDB" id="A0A1J4J6D7"/>
<dbReference type="Pfam" id="PF00069">
    <property type="entry name" value="Pkinase"/>
    <property type="match status" value="1"/>
</dbReference>
<evidence type="ECO:0000256" key="6">
    <source>
        <dbReference type="ARBA" id="ARBA00022679"/>
    </source>
</evidence>
<dbReference type="OrthoDB" id="248923at2759"/>